<feature type="transmembrane region" description="Helical" evidence="1">
    <location>
        <begin position="274"/>
        <end position="296"/>
    </location>
</feature>
<dbReference type="STRING" id="77044.A0A1S8A596"/>
<evidence type="ECO:0000256" key="1">
    <source>
        <dbReference type="SAM" id="Phobius"/>
    </source>
</evidence>
<evidence type="ECO:0000313" key="2">
    <source>
        <dbReference type="EMBL" id="GAW25278.1"/>
    </source>
</evidence>
<protein>
    <submittedName>
        <fullName evidence="2">Uncharacterized protein</fullName>
    </submittedName>
</protein>
<dbReference type="AlphaFoldDB" id="A0A1S8A596"/>
<dbReference type="Proteomes" id="UP000054516">
    <property type="component" value="Unassembled WGS sequence"/>
</dbReference>
<keyword evidence="1" id="KW-1133">Transmembrane helix</keyword>
<accession>A0A1S8A596</accession>
<sequence length="356" mass="39466">MPDESVFSSCHSASATFVDNYTSYVLPYPGGRRVVLQNTNDYVARAACKLRSRVGLSAAFQPSDTYGFKKSETLLASLAVLELSADYWNNLTTLTQATPKATECGLELCALAYETQMTDGRPTESTVTRSTTKVPGSYDLAGDFSPEIRNFIEDDFGHDSLTEGHRAFMSGNEVSFSAVIPRYDLQVTLPQDVSLGISNPVIFNITQKSIVTMARDLYQNGTLESLTYAISNTTNVTQTFDNVARLLTYRMREADGSTASGFSEQWVVFTQVRWSLIIFPVIVLVSGYIFTIGTVLDSDRLALRTMKSDTMAALLWGLDYHARESLREEQQQYDRCSDKIAVRLTPQGTGLELRAL</sequence>
<reference evidence="2" key="1">
    <citation type="submission" date="2016-03" db="EMBL/GenBank/DDBJ databases">
        <title>Draft genome sequence of Rosellinia necatrix.</title>
        <authorList>
            <person name="Kanematsu S."/>
        </authorList>
    </citation>
    <scope>NUCLEOTIDE SEQUENCE [LARGE SCALE GENOMIC DNA]</scope>
    <source>
        <strain evidence="2">W97</strain>
    </source>
</reference>
<keyword evidence="1" id="KW-0472">Membrane</keyword>
<dbReference type="EMBL" id="DF977449">
    <property type="protein sequence ID" value="GAW25278.1"/>
    <property type="molecule type" value="Genomic_DNA"/>
</dbReference>
<keyword evidence="1" id="KW-0812">Transmembrane</keyword>
<evidence type="ECO:0000313" key="3">
    <source>
        <dbReference type="Proteomes" id="UP000054516"/>
    </source>
</evidence>
<name>A0A1S8A596_ROSNE</name>
<keyword evidence="3" id="KW-1185">Reference proteome</keyword>
<organism evidence="2">
    <name type="scientific">Rosellinia necatrix</name>
    <name type="common">White root-rot fungus</name>
    <dbReference type="NCBI Taxonomy" id="77044"/>
    <lineage>
        <taxon>Eukaryota</taxon>
        <taxon>Fungi</taxon>
        <taxon>Dikarya</taxon>
        <taxon>Ascomycota</taxon>
        <taxon>Pezizomycotina</taxon>
        <taxon>Sordariomycetes</taxon>
        <taxon>Xylariomycetidae</taxon>
        <taxon>Xylariales</taxon>
        <taxon>Xylariaceae</taxon>
        <taxon>Rosellinia</taxon>
    </lineage>
</organism>
<gene>
    <name evidence="2" type="ORF">SAMD00023353_0401150</name>
</gene>
<dbReference type="OrthoDB" id="5242705at2759"/>
<dbReference type="PANTHER" id="PTHR35394">
    <property type="entry name" value="DUF3176 DOMAIN-CONTAINING PROTEIN"/>
    <property type="match status" value="1"/>
</dbReference>
<dbReference type="PANTHER" id="PTHR35394:SF5">
    <property type="entry name" value="DUF3176 DOMAIN-CONTAINING PROTEIN"/>
    <property type="match status" value="1"/>
</dbReference>
<proteinExistence type="predicted"/>